<gene>
    <name evidence="7" type="ORF">CAOG_006359</name>
</gene>
<dbReference type="InterPro" id="IPR001452">
    <property type="entry name" value="SH3_domain"/>
</dbReference>
<proteinExistence type="predicted"/>
<name>A0A0D2ULJ7_CAPO3</name>
<dbReference type="Proteomes" id="UP000008743">
    <property type="component" value="Unassembled WGS sequence"/>
</dbReference>
<dbReference type="PROSITE" id="PS50002">
    <property type="entry name" value="SH3"/>
    <property type="match status" value="1"/>
</dbReference>
<dbReference type="eggNOG" id="KOG4270">
    <property type="taxonomic scope" value="Eukaryota"/>
</dbReference>
<keyword evidence="1 3" id="KW-0728">SH3 domain</keyword>
<evidence type="ECO:0000256" key="3">
    <source>
        <dbReference type="PROSITE-ProRule" id="PRU00192"/>
    </source>
</evidence>
<dbReference type="PhylomeDB" id="A0A0D2ULJ7"/>
<evidence type="ECO:0000259" key="5">
    <source>
        <dbReference type="PROSITE" id="PS50002"/>
    </source>
</evidence>
<dbReference type="PANTHER" id="PTHR23176">
    <property type="entry name" value="RHO/RAC/CDC GTPASE-ACTIVATING PROTEIN"/>
    <property type="match status" value="1"/>
</dbReference>
<dbReference type="RefSeq" id="XP_004345108.2">
    <property type="nucleotide sequence ID" value="XM_004345058.2"/>
</dbReference>
<dbReference type="GO" id="GO:0007165">
    <property type="term" value="P:signal transduction"/>
    <property type="evidence" value="ECO:0007669"/>
    <property type="project" value="InterPro"/>
</dbReference>
<evidence type="ECO:0000313" key="7">
    <source>
        <dbReference type="EMBL" id="KJE95981.1"/>
    </source>
</evidence>
<protein>
    <submittedName>
        <fullName evidence="7">Uncharacterized protein</fullName>
    </submittedName>
</protein>
<dbReference type="AlphaFoldDB" id="A0A0D2ULJ7"/>
<dbReference type="SUPFAM" id="SSF48350">
    <property type="entry name" value="GTPase activation domain, GAP"/>
    <property type="match status" value="1"/>
</dbReference>
<sequence length="476" mass="51776">MDTPSIIRVEVPQANSTKMMRVELATETVGSLRGQLLKKLMPQMFPASTTTAIVATFPSTNDATPVWSLNDLKLFLPRSPNNTAIGDFLTKDSQLLSSLGIDTNTVLILKSEGVYSGPSGAFEKALGPIFGVPLAAATERSGGTLEYPALVEKVIQTLTVRGLDKEGIFRLSGTASQIQALKVRFDQGENVNLDEVHDPHVVSGLLKLFLREMPEPLLTFALFDSFVAAQNAVNETQRASYFRACVAALPPCNYALLKRLLGFLLEVSRGAAVNKMALENLATVFGPNILKREGETPLDMVKNTATVNSVCNQLIKLSPQIFENPEPSPFVAIASALYSYTPNTPAELQLTESDIIFVAKAEASDGWWEGEVAGRAGLFPENYVKVMCKLNINANKQAKAQAANPGDSQATKRLQDELAALQLQLKQESQQRKDAEAILALLSDNFAELGRKLRALENANEVLRAEVTRLQQSTRS</sequence>
<reference evidence="8" key="1">
    <citation type="submission" date="2011-02" db="EMBL/GenBank/DDBJ databases">
        <title>The Genome Sequence of Capsaspora owczarzaki ATCC 30864.</title>
        <authorList>
            <person name="Russ C."/>
            <person name="Cuomo C."/>
            <person name="Burger G."/>
            <person name="Gray M.W."/>
            <person name="Holland P.W.H."/>
            <person name="King N."/>
            <person name="Lang F.B.F."/>
            <person name="Roger A.J."/>
            <person name="Ruiz-Trillo I."/>
            <person name="Young S.K."/>
            <person name="Zeng Q."/>
            <person name="Gargeya S."/>
            <person name="Alvarado L."/>
            <person name="Berlin A."/>
            <person name="Chapman S.B."/>
            <person name="Chen Z."/>
            <person name="Freedman E."/>
            <person name="Gellesch M."/>
            <person name="Goldberg J."/>
            <person name="Griggs A."/>
            <person name="Gujja S."/>
            <person name="Heilman E."/>
            <person name="Heiman D."/>
            <person name="Howarth C."/>
            <person name="Mehta T."/>
            <person name="Neiman D."/>
            <person name="Pearson M."/>
            <person name="Roberts A."/>
            <person name="Saif S."/>
            <person name="Shea T."/>
            <person name="Shenoy N."/>
            <person name="Sisk P."/>
            <person name="Stolte C."/>
            <person name="Sykes S."/>
            <person name="White J."/>
            <person name="Yandava C."/>
            <person name="Haas B."/>
            <person name="Nusbaum C."/>
            <person name="Birren B."/>
        </authorList>
    </citation>
    <scope>NUCLEOTIDE SEQUENCE</scope>
    <source>
        <strain evidence="8">ATCC 30864</strain>
    </source>
</reference>
<dbReference type="CDD" id="cd00159">
    <property type="entry name" value="RhoGAP"/>
    <property type="match status" value="1"/>
</dbReference>
<dbReference type="SMART" id="SM00326">
    <property type="entry name" value="SH3"/>
    <property type="match status" value="1"/>
</dbReference>
<keyword evidence="8" id="KW-1185">Reference proteome</keyword>
<dbReference type="PRINTS" id="PR00452">
    <property type="entry name" value="SH3DOMAIN"/>
</dbReference>
<dbReference type="SMART" id="SM00324">
    <property type="entry name" value="RhoGAP"/>
    <property type="match status" value="1"/>
</dbReference>
<evidence type="ECO:0000259" key="6">
    <source>
        <dbReference type="PROSITE" id="PS50238"/>
    </source>
</evidence>
<dbReference type="Pfam" id="PF14604">
    <property type="entry name" value="SH3_9"/>
    <property type="match status" value="1"/>
</dbReference>
<dbReference type="InterPro" id="IPR000198">
    <property type="entry name" value="RhoGAP_dom"/>
</dbReference>
<dbReference type="Gene3D" id="2.30.30.40">
    <property type="entry name" value="SH3 Domains"/>
    <property type="match status" value="1"/>
</dbReference>
<evidence type="ECO:0000313" key="8">
    <source>
        <dbReference type="Proteomes" id="UP000008743"/>
    </source>
</evidence>
<dbReference type="PROSITE" id="PS50238">
    <property type="entry name" value="RHOGAP"/>
    <property type="match status" value="1"/>
</dbReference>
<feature type="domain" description="SH3" evidence="5">
    <location>
        <begin position="329"/>
        <end position="389"/>
    </location>
</feature>
<feature type="coiled-coil region" evidence="4">
    <location>
        <begin position="411"/>
        <end position="473"/>
    </location>
</feature>
<dbReference type="GO" id="GO:0005737">
    <property type="term" value="C:cytoplasm"/>
    <property type="evidence" value="ECO:0007669"/>
    <property type="project" value="TreeGrafter"/>
</dbReference>
<keyword evidence="4" id="KW-0175">Coiled coil</keyword>
<dbReference type="InParanoid" id="A0A0D2ULJ7"/>
<accession>A0A0D2ULJ7</accession>
<dbReference type="STRING" id="595528.A0A0D2ULJ7"/>
<evidence type="ECO:0000256" key="1">
    <source>
        <dbReference type="ARBA" id="ARBA00022443"/>
    </source>
</evidence>
<dbReference type="InterPro" id="IPR036028">
    <property type="entry name" value="SH3-like_dom_sf"/>
</dbReference>
<dbReference type="OrthoDB" id="79452at2759"/>
<dbReference type="EMBL" id="KE346370">
    <property type="protein sequence ID" value="KJE95981.1"/>
    <property type="molecule type" value="Genomic_DNA"/>
</dbReference>
<dbReference type="PANTHER" id="PTHR23176:SF129">
    <property type="entry name" value="RHO GTPASE ACTIVATING PROTEIN AT 16F, ISOFORM E-RELATED"/>
    <property type="match status" value="1"/>
</dbReference>
<dbReference type="GO" id="GO:0005096">
    <property type="term" value="F:GTPase activator activity"/>
    <property type="evidence" value="ECO:0007669"/>
    <property type="project" value="UniProtKB-KW"/>
</dbReference>
<dbReference type="Pfam" id="PF00620">
    <property type="entry name" value="RhoGAP"/>
    <property type="match status" value="1"/>
</dbReference>
<evidence type="ECO:0000256" key="4">
    <source>
        <dbReference type="SAM" id="Coils"/>
    </source>
</evidence>
<dbReference type="InterPro" id="IPR050729">
    <property type="entry name" value="Rho-GAP"/>
</dbReference>
<evidence type="ECO:0000256" key="2">
    <source>
        <dbReference type="ARBA" id="ARBA00022468"/>
    </source>
</evidence>
<feature type="domain" description="Rho-GAP" evidence="6">
    <location>
        <begin position="132"/>
        <end position="322"/>
    </location>
</feature>
<dbReference type="Gene3D" id="1.10.555.10">
    <property type="entry name" value="Rho GTPase activation protein"/>
    <property type="match status" value="1"/>
</dbReference>
<keyword evidence="2" id="KW-0343">GTPase activation</keyword>
<dbReference type="InterPro" id="IPR008936">
    <property type="entry name" value="Rho_GTPase_activation_prot"/>
</dbReference>
<dbReference type="SUPFAM" id="SSF50044">
    <property type="entry name" value="SH3-domain"/>
    <property type="match status" value="1"/>
</dbReference>
<organism evidence="7 8">
    <name type="scientific">Capsaspora owczarzaki (strain ATCC 30864)</name>
    <dbReference type="NCBI Taxonomy" id="595528"/>
    <lineage>
        <taxon>Eukaryota</taxon>
        <taxon>Filasterea</taxon>
        <taxon>Capsaspora</taxon>
    </lineage>
</organism>